<dbReference type="EMBL" id="WNZX01000002">
    <property type="protein sequence ID" value="MUG69962.1"/>
    <property type="molecule type" value="Genomic_DNA"/>
</dbReference>
<evidence type="ECO:0000259" key="1">
    <source>
        <dbReference type="PROSITE" id="PS51272"/>
    </source>
</evidence>
<dbReference type="RefSeq" id="WP_155614113.1">
    <property type="nucleotide sequence ID" value="NZ_WNZX01000002.1"/>
</dbReference>
<dbReference type="Proteomes" id="UP000450917">
    <property type="component" value="Unassembled WGS sequence"/>
</dbReference>
<accession>A0A7X2Z820</accession>
<dbReference type="Pfam" id="PF00395">
    <property type="entry name" value="SLH"/>
    <property type="match status" value="2"/>
</dbReference>
<evidence type="ECO:0000313" key="2">
    <source>
        <dbReference type="EMBL" id="MUG69962.1"/>
    </source>
</evidence>
<protein>
    <recommendedName>
        <fullName evidence="1">SLH domain-containing protein</fullName>
    </recommendedName>
</protein>
<name>A0A7X2Z820_9BACL</name>
<comment type="caution">
    <text evidence="2">The sequence shown here is derived from an EMBL/GenBank/DDBJ whole genome shotgun (WGS) entry which is preliminary data.</text>
</comment>
<dbReference type="InterPro" id="IPR001119">
    <property type="entry name" value="SLH_dom"/>
</dbReference>
<reference evidence="2 3" key="1">
    <citation type="submission" date="2019-11" db="EMBL/GenBank/DDBJ databases">
        <title>Draft genome sequences of five Paenibacillus species of dairy origin.</title>
        <authorList>
            <person name="Olajide A.M."/>
            <person name="Chen S."/>
            <person name="Lapointe G."/>
        </authorList>
    </citation>
    <scope>NUCLEOTIDE SEQUENCE [LARGE SCALE GENOMIC DNA]</scope>
    <source>
        <strain evidence="2 3">2CS3</strain>
    </source>
</reference>
<dbReference type="AlphaFoldDB" id="A0A7X2Z820"/>
<evidence type="ECO:0000313" key="3">
    <source>
        <dbReference type="Proteomes" id="UP000450917"/>
    </source>
</evidence>
<organism evidence="2 3">
    <name type="scientific">Paenibacillus validus</name>
    <dbReference type="NCBI Taxonomy" id="44253"/>
    <lineage>
        <taxon>Bacteria</taxon>
        <taxon>Bacillati</taxon>
        <taxon>Bacillota</taxon>
        <taxon>Bacilli</taxon>
        <taxon>Bacillales</taxon>
        <taxon>Paenibacillaceae</taxon>
        <taxon>Paenibacillus</taxon>
    </lineage>
</organism>
<proteinExistence type="predicted"/>
<dbReference type="PROSITE" id="PS51272">
    <property type="entry name" value="SLH"/>
    <property type="match status" value="1"/>
</dbReference>
<gene>
    <name evidence="2" type="ORF">GNP93_04650</name>
</gene>
<sequence length="74" mass="7831">MSGYADGTFRPDEDVTRAEMTAMIIRASKILADEGGPLSFSDANEIPDWAKGAAAAALRWGIAQGRTGNEFAPD</sequence>
<keyword evidence="3" id="KW-1185">Reference proteome</keyword>
<feature type="domain" description="SLH" evidence="1">
    <location>
        <begin position="1"/>
        <end position="38"/>
    </location>
</feature>